<dbReference type="CDD" id="cd03354">
    <property type="entry name" value="LbH_SAT"/>
    <property type="match status" value="1"/>
</dbReference>
<dbReference type="Pfam" id="PF00132">
    <property type="entry name" value="Hexapep"/>
    <property type="match status" value="1"/>
</dbReference>
<dbReference type="SUPFAM" id="SSF51161">
    <property type="entry name" value="Trimeric LpxA-like enzymes"/>
    <property type="match status" value="1"/>
</dbReference>
<dbReference type="InterPro" id="IPR018357">
    <property type="entry name" value="Hexapep_transf_CS"/>
</dbReference>
<dbReference type="NCBIfam" id="NF041874">
    <property type="entry name" value="EPS_EpsC"/>
    <property type="match status" value="1"/>
</dbReference>
<dbReference type="PANTHER" id="PTHR42811">
    <property type="entry name" value="SERINE ACETYLTRANSFERASE"/>
    <property type="match status" value="1"/>
</dbReference>
<accession>D5ECG3</accession>
<dbReference type="InterPro" id="IPR042122">
    <property type="entry name" value="Ser_AcTrfase_N_sf"/>
</dbReference>
<evidence type="ECO:0000313" key="8">
    <source>
        <dbReference type="EMBL" id="ADE56245.1"/>
    </source>
</evidence>
<comment type="catalytic activity">
    <reaction evidence="6 7">
        <text>L-serine + acetyl-CoA = O-acetyl-L-serine + CoA</text>
        <dbReference type="Rhea" id="RHEA:24560"/>
        <dbReference type="ChEBI" id="CHEBI:33384"/>
        <dbReference type="ChEBI" id="CHEBI:57287"/>
        <dbReference type="ChEBI" id="CHEBI:57288"/>
        <dbReference type="ChEBI" id="CHEBI:58340"/>
        <dbReference type="EC" id="2.3.1.30"/>
    </reaction>
</comment>
<dbReference type="GO" id="GO:0009001">
    <property type="term" value="F:serine O-acetyltransferase activity"/>
    <property type="evidence" value="ECO:0007669"/>
    <property type="project" value="UniProtKB-EC"/>
</dbReference>
<dbReference type="EMBL" id="CP001997">
    <property type="protein sequence ID" value="ADE56245.1"/>
    <property type="molecule type" value="Genomic_DNA"/>
</dbReference>
<dbReference type="Proteomes" id="UP000002366">
    <property type="component" value="Chromosome"/>
</dbReference>
<evidence type="ECO:0000256" key="1">
    <source>
        <dbReference type="ARBA" id="ARBA00007274"/>
    </source>
</evidence>
<dbReference type="Gene3D" id="2.160.10.10">
    <property type="entry name" value="Hexapeptide repeat proteins"/>
    <property type="match status" value="1"/>
</dbReference>
<name>D5ECG3_AMICL</name>
<evidence type="ECO:0000256" key="4">
    <source>
        <dbReference type="ARBA" id="ARBA00022737"/>
    </source>
</evidence>
<gene>
    <name evidence="8" type="ordered locus">Amico_0097</name>
</gene>
<evidence type="ECO:0000256" key="6">
    <source>
        <dbReference type="ARBA" id="ARBA00049486"/>
    </source>
</evidence>
<organism evidence="8 9">
    <name type="scientific">Aminobacterium colombiense (strain DSM 12261 / ALA-1)</name>
    <dbReference type="NCBI Taxonomy" id="572547"/>
    <lineage>
        <taxon>Bacteria</taxon>
        <taxon>Thermotogati</taxon>
        <taxon>Synergistota</taxon>
        <taxon>Synergistia</taxon>
        <taxon>Synergistales</taxon>
        <taxon>Aminobacteriaceae</taxon>
        <taxon>Aminobacterium</taxon>
    </lineage>
</organism>
<comment type="similarity">
    <text evidence="1 7">Belongs to the transferase hexapeptide repeat family.</text>
</comment>
<dbReference type="NCBIfam" id="TIGR01172">
    <property type="entry name" value="cysE"/>
    <property type="match status" value="1"/>
</dbReference>
<evidence type="ECO:0000256" key="2">
    <source>
        <dbReference type="ARBA" id="ARBA00022605"/>
    </source>
</evidence>
<dbReference type="STRING" id="572547.Amico_0097"/>
<dbReference type="RefSeq" id="WP_013047511.1">
    <property type="nucleotide sequence ID" value="NC_014011.1"/>
</dbReference>
<dbReference type="InterPro" id="IPR045304">
    <property type="entry name" value="LbH_SAT"/>
</dbReference>
<dbReference type="PROSITE" id="PS00101">
    <property type="entry name" value="HEXAPEP_TRANSFERASES"/>
    <property type="match status" value="1"/>
</dbReference>
<dbReference type="KEGG" id="aco:Amico_0097"/>
<dbReference type="EC" id="2.3.1.30" evidence="7"/>
<keyword evidence="5 7" id="KW-0012">Acyltransferase</keyword>
<dbReference type="Gene3D" id="1.10.3130.10">
    <property type="entry name" value="serine acetyltransferase, domain 1"/>
    <property type="match status" value="1"/>
</dbReference>
<keyword evidence="2" id="KW-0028">Amino-acid biosynthesis</keyword>
<dbReference type="HOGENOM" id="CLU_051638_10_0_0"/>
<dbReference type="GO" id="GO:0005737">
    <property type="term" value="C:cytoplasm"/>
    <property type="evidence" value="ECO:0007669"/>
    <property type="project" value="InterPro"/>
</dbReference>
<keyword evidence="3 7" id="KW-0808">Transferase</keyword>
<dbReference type="InterPro" id="IPR053376">
    <property type="entry name" value="Serine_acetyltransferase"/>
</dbReference>
<dbReference type="InterPro" id="IPR001451">
    <property type="entry name" value="Hexapep"/>
</dbReference>
<proteinExistence type="inferred from homology"/>
<evidence type="ECO:0000256" key="5">
    <source>
        <dbReference type="ARBA" id="ARBA00023315"/>
    </source>
</evidence>
<dbReference type="InterPro" id="IPR005881">
    <property type="entry name" value="Ser_O-AcTrfase"/>
</dbReference>
<evidence type="ECO:0000256" key="7">
    <source>
        <dbReference type="PIRNR" id="PIRNR000441"/>
    </source>
</evidence>
<evidence type="ECO:0000256" key="3">
    <source>
        <dbReference type="ARBA" id="ARBA00022679"/>
    </source>
</evidence>
<dbReference type="AlphaFoldDB" id="D5ECG3"/>
<keyword evidence="9" id="KW-1185">Reference proteome</keyword>
<evidence type="ECO:0000313" key="9">
    <source>
        <dbReference type="Proteomes" id="UP000002366"/>
    </source>
</evidence>
<sequence length="221" mass="24128">MKIFVSSILDVWNTVKADVRAVGDNDPAFKGGIWGWLEVVFCYPGLHAILAHRIIHFLHATLHIPFLPRLLSHVMRWLTGIEIHPGAKIGKRFFIDHGMGIVIGETAEIGNNVKLFHGVTLGGTGKERGKRHPTVHDNVMIGAGAKLLGNITVGEGAKIGAGAVVVRNVEAGSTVVGIPANVRIKHHDQRTSLSSKVLLDRIEMLEQELEILKNYLKKEAA</sequence>
<keyword evidence="4" id="KW-0677">Repeat</keyword>
<reference evidence="8 9" key="1">
    <citation type="journal article" date="2010" name="Stand. Genomic Sci.">
        <title>Complete genome sequence of Aminobacterium colombiense type strain (ALA-1).</title>
        <authorList>
            <person name="Chertkov O."/>
            <person name="Sikorski J."/>
            <person name="Brambilla E."/>
            <person name="Lapidus A."/>
            <person name="Copeland A."/>
            <person name="Glavina Del Rio T."/>
            <person name="Nolan M."/>
            <person name="Lucas S."/>
            <person name="Tice H."/>
            <person name="Cheng J.F."/>
            <person name="Han C."/>
            <person name="Detter J.C."/>
            <person name="Bruce D."/>
            <person name="Tapia R."/>
            <person name="Goodwin L."/>
            <person name="Pitluck S."/>
            <person name="Liolios K."/>
            <person name="Ivanova N."/>
            <person name="Mavromatis K."/>
            <person name="Ovchinnikova G."/>
            <person name="Pati A."/>
            <person name="Chen A."/>
            <person name="Palaniappan K."/>
            <person name="Land M."/>
            <person name="Hauser L."/>
            <person name="Chang Y.J."/>
            <person name="Jeffries C.D."/>
            <person name="Spring S."/>
            <person name="Rohde M."/>
            <person name="Goker M."/>
            <person name="Bristow J."/>
            <person name="Eisen J.A."/>
            <person name="Markowitz V."/>
            <person name="Hugenholtz P."/>
            <person name="Kyrpides N.C."/>
            <person name="Klenk H.P."/>
        </authorList>
    </citation>
    <scope>NUCLEOTIDE SEQUENCE [LARGE SCALE GENOMIC DNA]</scope>
    <source>
        <strain evidence="9">DSM 12261 / ALA-1</strain>
    </source>
</reference>
<dbReference type="PIRSF" id="PIRSF000441">
    <property type="entry name" value="CysE"/>
    <property type="match status" value="1"/>
</dbReference>
<dbReference type="InterPro" id="IPR011004">
    <property type="entry name" value="Trimer_LpxA-like_sf"/>
</dbReference>
<dbReference type="GO" id="GO:0006535">
    <property type="term" value="P:cysteine biosynthetic process from serine"/>
    <property type="evidence" value="ECO:0007669"/>
    <property type="project" value="InterPro"/>
</dbReference>
<dbReference type="FunFam" id="2.160.10.10:FF:000007">
    <property type="entry name" value="Serine acetyltransferase"/>
    <property type="match status" value="1"/>
</dbReference>
<dbReference type="eggNOG" id="COG1045">
    <property type="taxonomic scope" value="Bacteria"/>
</dbReference>
<protein>
    <recommendedName>
        <fullName evidence="7">Serine acetyltransferase</fullName>
        <ecNumber evidence="7">2.3.1.30</ecNumber>
    </recommendedName>
</protein>